<gene>
    <name evidence="16" type="primary">CYP6FG1</name>
</gene>
<feature type="binding site" description="axial binding residue" evidence="13">
    <location>
        <position position="448"/>
    </location>
    <ligand>
        <name>heme</name>
        <dbReference type="ChEBI" id="CHEBI:30413"/>
    </ligand>
    <ligandPart>
        <name>Fe</name>
        <dbReference type="ChEBI" id="CHEBI:18248"/>
    </ligandPart>
</feature>
<dbReference type="InterPro" id="IPR050476">
    <property type="entry name" value="Insect_CytP450_Detox"/>
</dbReference>
<feature type="transmembrane region" description="Helical" evidence="15">
    <location>
        <begin position="6"/>
        <end position="24"/>
    </location>
</feature>
<dbReference type="InterPro" id="IPR036396">
    <property type="entry name" value="Cyt_P450_sf"/>
</dbReference>
<dbReference type="AlphaFoldDB" id="A0A288CZ60"/>
<keyword evidence="11 14" id="KW-0503">Monooxygenase</keyword>
<evidence type="ECO:0000256" key="3">
    <source>
        <dbReference type="ARBA" id="ARBA00004406"/>
    </source>
</evidence>
<evidence type="ECO:0000256" key="4">
    <source>
        <dbReference type="ARBA" id="ARBA00010617"/>
    </source>
</evidence>
<keyword evidence="12 15" id="KW-0472">Membrane</keyword>
<dbReference type="CDD" id="cd11056">
    <property type="entry name" value="CYP6-like"/>
    <property type="match status" value="1"/>
</dbReference>
<dbReference type="Pfam" id="PF00067">
    <property type="entry name" value="p450"/>
    <property type="match status" value="1"/>
</dbReference>
<dbReference type="GO" id="GO:0004497">
    <property type="term" value="F:monooxygenase activity"/>
    <property type="evidence" value="ECO:0007669"/>
    <property type="project" value="UniProtKB-KW"/>
</dbReference>
<keyword evidence="10 13" id="KW-0408">Iron</keyword>
<organism evidence="16">
    <name type="scientific">Locusta migratoria manilensis</name>
    <name type="common">Oriental migratory locust</name>
    <dbReference type="NCBI Taxonomy" id="229990"/>
    <lineage>
        <taxon>Eukaryota</taxon>
        <taxon>Metazoa</taxon>
        <taxon>Ecdysozoa</taxon>
        <taxon>Arthropoda</taxon>
        <taxon>Hexapoda</taxon>
        <taxon>Insecta</taxon>
        <taxon>Pterygota</taxon>
        <taxon>Neoptera</taxon>
        <taxon>Polyneoptera</taxon>
        <taxon>Orthoptera</taxon>
        <taxon>Caelifera</taxon>
        <taxon>Acrididea</taxon>
        <taxon>Acridomorpha</taxon>
        <taxon>Acridoidea</taxon>
        <taxon>Acrididae</taxon>
        <taxon>Oedipodinae</taxon>
        <taxon>Locusta</taxon>
    </lineage>
</organism>
<evidence type="ECO:0000256" key="2">
    <source>
        <dbReference type="ARBA" id="ARBA00004174"/>
    </source>
</evidence>
<dbReference type="GO" id="GO:0016705">
    <property type="term" value="F:oxidoreductase activity, acting on paired donors, with incorporation or reduction of molecular oxygen"/>
    <property type="evidence" value="ECO:0007669"/>
    <property type="project" value="InterPro"/>
</dbReference>
<keyword evidence="15" id="KW-0812">Transmembrane</keyword>
<keyword evidence="5 13" id="KW-0349">Heme</keyword>
<dbReference type="Gene3D" id="1.10.630.10">
    <property type="entry name" value="Cytochrome P450"/>
    <property type="match status" value="1"/>
</dbReference>
<proteinExistence type="evidence at transcript level"/>
<dbReference type="InterPro" id="IPR017972">
    <property type="entry name" value="Cyt_P450_CS"/>
</dbReference>
<reference evidence="16" key="1">
    <citation type="submission" date="2011-10" db="EMBL/GenBank/DDBJ databases">
        <title>Molecular Characterization of Cytochrome P450s in Oriental Migratory Locust, Locusta migratoria manilensis (Meyen).</title>
        <authorList>
            <person name="Guo Y."/>
            <person name="Ma E."/>
            <person name="Zhang J."/>
            <person name="Zhu K."/>
        </authorList>
    </citation>
    <scope>NUCLEOTIDE SEQUENCE</scope>
</reference>
<evidence type="ECO:0000256" key="10">
    <source>
        <dbReference type="ARBA" id="ARBA00023004"/>
    </source>
</evidence>
<keyword evidence="8" id="KW-0492">Microsome</keyword>
<evidence type="ECO:0000256" key="8">
    <source>
        <dbReference type="ARBA" id="ARBA00022848"/>
    </source>
</evidence>
<dbReference type="GO" id="GO:0020037">
    <property type="term" value="F:heme binding"/>
    <property type="evidence" value="ECO:0007669"/>
    <property type="project" value="InterPro"/>
</dbReference>
<dbReference type="PRINTS" id="PR00385">
    <property type="entry name" value="P450"/>
</dbReference>
<evidence type="ECO:0000256" key="7">
    <source>
        <dbReference type="ARBA" id="ARBA00022824"/>
    </source>
</evidence>
<dbReference type="PROSITE" id="PS00086">
    <property type="entry name" value="CYTOCHROME_P450"/>
    <property type="match status" value="1"/>
</dbReference>
<protein>
    <submittedName>
        <fullName evidence="16">Cytochrome P450</fullName>
    </submittedName>
</protein>
<evidence type="ECO:0000256" key="5">
    <source>
        <dbReference type="ARBA" id="ARBA00022617"/>
    </source>
</evidence>
<evidence type="ECO:0000256" key="12">
    <source>
        <dbReference type="ARBA" id="ARBA00023136"/>
    </source>
</evidence>
<evidence type="ECO:0000313" key="16">
    <source>
        <dbReference type="EMBL" id="AFR43486.1"/>
    </source>
</evidence>
<comment type="cofactor">
    <cofactor evidence="1 13">
        <name>heme</name>
        <dbReference type="ChEBI" id="CHEBI:30413"/>
    </cofactor>
</comment>
<dbReference type="PANTHER" id="PTHR24292">
    <property type="entry name" value="CYTOCHROME P450"/>
    <property type="match status" value="1"/>
</dbReference>
<keyword evidence="15" id="KW-1133">Transmembrane helix</keyword>
<dbReference type="PANTHER" id="PTHR24292:SF45">
    <property type="entry name" value="CYTOCHROME P450 6G1-RELATED"/>
    <property type="match status" value="1"/>
</dbReference>
<evidence type="ECO:0000256" key="14">
    <source>
        <dbReference type="RuleBase" id="RU000461"/>
    </source>
</evidence>
<comment type="subcellular location">
    <subcellularLocation>
        <location evidence="3">Endoplasmic reticulum membrane</location>
        <topology evidence="3">Peripheral membrane protein</topology>
    </subcellularLocation>
    <subcellularLocation>
        <location evidence="2">Microsome membrane</location>
        <topology evidence="2">Peripheral membrane protein</topology>
    </subcellularLocation>
</comment>
<dbReference type="EMBL" id="JN984155">
    <property type="protein sequence ID" value="AFR43486.1"/>
    <property type="molecule type" value="mRNA"/>
</dbReference>
<keyword evidence="9 14" id="KW-0560">Oxidoreductase</keyword>
<keyword evidence="7" id="KW-0256">Endoplasmic reticulum</keyword>
<accession>A0A288CZ60</accession>
<keyword evidence="6 13" id="KW-0479">Metal-binding</keyword>
<evidence type="ECO:0000256" key="15">
    <source>
        <dbReference type="SAM" id="Phobius"/>
    </source>
</evidence>
<evidence type="ECO:0000256" key="13">
    <source>
        <dbReference type="PIRSR" id="PIRSR602401-1"/>
    </source>
</evidence>
<comment type="similarity">
    <text evidence="4 14">Belongs to the cytochrome P450 family.</text>
</comment>
<dbReference type="FunFam" id="1.10.630.10:FF:000042">
    <property type="entry name" value="Cytochrome P450"/>
    <property type="match status" value="1"/>
</dbReference>
<evidence type="ECO:0000256" key="1">
    <source>
        <dbReference type="ARBA" id="ARBA00001971"/>
    </source>
</evidence>
<dbReference type="GO" id="GO:0005789">
    <property type="term" value="C:endoplasmic reticulum membrane"/>
    <property type="evidence" value="ECO:0007669"/>
    <property type="project" value="UniProtKB-SubCell"/>
</dbReference>
<dbReference type="PRINTS" id="PR00463">
    <property type="entry name" value="EP450I"/>
</dbReference>
<name>A0A288CZ60_LOCMI</name>
<evidence type="ECO:0000256" key="11">
    <source>
        <dbReference type="ARBA" id="ARBA00023033"/>
    </source>
</evidence>
<dbReference type="InterPro" id="IPR002401">
    <property type="entry name" value="Cyt_P450_E_grp-I"/>
</dbReference>
<dbReference type="GO" id="GO:0005506">
    <property type="term" value="F:iron ion binding"/>
    <property type="evidence" value="ECO:0007669"/>
    <property type="project" value="InterPro"/>
</dbReference>
<evidence type="ECO:0000256" key="9">
    <source>
        <dbReference type="ARBA" id="ARBA00023002"/>
    </source>
</evidence>
<dbReference type="InterPro" id="IPR001128">
    <property type="entry name" value="Cyt_P450"/>
</dbReference>
<dbReference type="SUPFAM" id="SSF48264">
    <property type="entry name" value="Cytochrome P450"/>
    <property type="match status" value="1"/>
</dbReference>
<sequence>MALVTGSWVVDALLVVLPLLYWYATRNNSFWRKRGVPYMKPALVVGNMGGVVTGRHHMRAGASRFMGMFAFDQPLLMVKDPELVGRVLATDFSSFYRLNFTLLESEESVAGRSIFAVNGPRWKTLRSVMTPGFTSGKMKRMFQLVEECGQVLVTHLVAATEKGSDLEVQELMACYTTDVVCSAFVGIKCGALQDPKAPMRESLRRIMRDDLVGQLAQALSFLAPKLFEKLNISDVRKEFEEFLSNTTEQTMAYRKKNGIVREDSLDMLMRVRDGAADQGPVEASGGRGWSGIQVRPGGPGGAGADLPNAGFETSASTMVFTLYELALNQGLQDRIRQQVKHVADKHGGVTYEAIAEMTDLNNAVSEALRMYPVVNFLDRRSTRDYQIPGTSVVLPKDTGVVVSVLGLHYDPRYWERPHQFIPDRFSEENSKGRPNYVYLPFGDGPRQCIGMRMGLMQVRVGLAHLLRNFSVGPSVQTPVPLPLDPRTSLRRPRDPLVLSFQRLDT</sequence>
<evidence type="ECO:0000256" key="6">
    <source>
        <dbReference type="ARBA" id="ARBA00022723"/>
    </source>
</evidence>